<dbReference type="GO" id="GO:0004722">
    <property type="term" value="F:protein serine/threonine phosphatase activity"/>
    <property type="evidence" value="ECO:0007669"/>
    <property type="project" value="InterPro"/>
</dbReference>
<gene>
    <name evidence="2" type="ORF">PINE0816_LOCUS12717</name>
</gene>
<dbReference type="Pfam" id="PF00481">
    <property type="entry name" value="PP2C"/>
    <property type="match status" value="1"/>
</dbReference>
<accession>A0A7S0GH62</accession>
<name>A0A7S0GH62_9STRA</name>
<dbReference type="CDD" id="cd00143">
    <property type="entry name" value="PP2Cc"/>
    <property type="match status" value="1"/>
</dbReference>
<dbReference type="InterPro" id="IPR036457">
    <property type="entry name" value="PPM-type-like_dom_sf"/>
</dbReference>
<dbReference type="InterPro" id="IPR001932">
    <property type="entry name" value="PPM-type_phosphatase-like_dom"/>
</dbReference>
<dbReference type="PROSITE" id="PS51746">
    <property type="entry name" value="PPM_2"/>
    <property type="match status" value="1"/>
</dbReference>
<dbReference type="SMART" id="SM00332">
    <property type="entry name" value="PP2Cc"/>
    <property type="match status" value="1"/>
</dbReference>
<dbReference type="SUPFAM" id="SSF81606">
    <property type="entry name" value="PP2C-like"/>
    <property type="match status" value="1"/>
</dbReference>
<dbReference type="Gene3D" id="3.60.40.10">
    <property type="entry name" value="PPM-type phosphatase domain"/>
    <property type="match status" value="1"/>
</dbReference>
<evidence type="ECO:0000313" key="2">
    <source>
        <dbReference type="EMBL" id="CAD8416582.1"/>
    </source>
</evidence>
<proteinExistence type="predicted"/>
<dbReference type="PANTHER" id="PTHR47992">
    <property type="entry name" value="PROTEIN PHOSPHATASE"/>
    <property type="match status" value="1"/>
</dbReference>
<protein>
    <recommendedName>
        <fullName evidence="1">PPM-type phosphatase domain-containing protein</fullName>
    </recommendedName>
</protein>
<dbReference type="InterPro" id="IPR015655">
    <property type="entry name" value="PP2C"/>
</dbReference>
<sequence length="272" mass="28973">MAASKSVSQILPSIFASELSSITERSTVSQLRESLNTAWESTSDTYRSGCDIQGECVADYDPIEGVILASTGSEDLIAGTTAVAAVMSVGTDGGDELIILNCGDSRALLVGAGVEDGQNEISSSSVVYFSTRDHSPKDKREEERLKSGKGKGLGYSLPECSLGRWYLTIGDYQYAVSRSLEGTFATSKGIVSNADVSSINLPSFVAERENACLLLASDGLFEVIDNEQVGRELISMRMAGFTAADAAKNLCETAINKYCTSDNVSVIVIYFE</sequence>
<organism evidence="2">
    <name type="scientific">Proboscia inermis</name>
    <dbReference type="NCBI Taxonomy" id="420281"/>
    <lineage>
        <taxon>Eukaryota</taxon>
        <taxon>Sar</taxon>
        <taxon>Stramenopiles</taxon>
        <taxon>Ochrophyta</taxon>
        <taxon>Bacillariophyta</taxon>
        <taxon>Coscinodiscophyceae</taxon>
        <taxon>Rhizosoleniophycidae</taxon>
        <taxon>Rhizosoleniales</taxon>
        <taxon>Rhizosoleniaceae</taxon>
        <taxon>Proboscia</taxon>
    </lineage>
</organism>
<dbReference type="EMBL" id="HBEL01027598">
    <property type="protein sequence ID" value="CAD8416582.1"/>
    <property type="molecule type" value="Transcribed_RNA"/>
</dbReference>
<reference evidence="2" key="1">
    <citation type="submission" date="2021-01" db="EMBL/GenBank/DDBJ databases">
        <authorList>
            <person name="Corre E."/>
            <person name="Pelletier E."/>
            <person name="Niang G."/>
            <person name="Scheremetjew M."/>
            <person name="Finn R."/>
            <person name="Kale V."/>
            <person name="Holt S."/>
            <person name="Cochrane G."/>
            <person name="Meng A."/>
            <person name="Brown T."/>
            <person name="Cohen L."/>
        </authorList>
    </citation>
    <scope>NUCLEOTIDE SEQUENCE</scope>
    <source>
        <strain evidence="2">CCAP1064/1</strain>
    </source>
</reference>
<evidence type="ECO:0000259" key="1">
    <source>
        <dbReference type="PROSITE" id="PS51746"/>
    </source>
</evidence>
<feature type="domain" description="PPM-type phosphatase" evidence="1">
    <location>
        <begin position="1"/>
        <end position="271"/>
    </location>
</feature>
<dbReference type="AlphaFoldDB" id="A0A7S0GH62"/>